<protein>
    <submittedName>
        <fullName evidence="2">Uncharacterized protein</fullName>
    </submittedName>
</protein>
<dbReference type="EMBL" id="WIXE01020157">
    <property type="protein sequence ID" value="KAK5969445.1"/>
    <property type="molecule type" value="Genomic_DNA"/>
</dbReference>
<dbReference type="Proteomes" id="UP001331761">
    <property type="component" value="Unassembled WGS sequence"/>
</dbReference>
<evidence type="ECO:0000313" key="2">
    <source>
        <dbReference type="EMBL" id="KAK5969445.1"/>
    </source>
</evidence>
<sequence>MPFFLVFFLHSRSSGVVPGSSVVGGSQVGALVKVRWKGRSYKAKVLFTGHKELCEIKASSVTTDGELVKDAFDVPVPTFNPSVESEERGSSSEQTARDREIITRDIEITEENHLLEEMVAKVSMVISISRKQDKLEEMVTKLLKRIPARNDQELTIDYSYATAKFVVGLRQLKGQNRNAFALPLEVKVYEDDPAELELLVDNRARTTDRVLFIQRCLFKYYGVPEHMQADVWAKVKEAMNSKVRRRRKAIRDGRTVPTSGASHNDELLYEVDFDE</sequence>
<organism evidence="2 3">
    <name type="scientific">Trichostrongylus colubriformis</name>
    <name type="common">Black scour worm</name>
    <dbReference type="NCBI Taxonomy" id="6319"/>
    <lineage>
        <taxon>Eukaryota</taxon>
        <taxon>Metazoa</taxon>
        <taxon>Ecdysozoa</taxon>
        <taxon>Nematoda</taxon>
        <taxon>Chromadorea</taxon>
        <taxon>Rhabditida</taxon>
        <taxon>Rhabditina</taxon>
        <taxon>Rhabditomorpha</taxon>
        <taxon>Strongyloidea</taxon>
        <taxon>Trichostrongylidae</taxon>
        <taxon>Trichostrongylus</taxon>
    </lineage>
</organism>
<gene>
    <name evidence="2" type="ORF">GCK32_004956</name>
</gene>
<comment type="caution">
    <text evidence="2">The sequence shown here is derived from an EMBL/GenBank/DDBJ whole genome shotgun (WGS) entry which is preliminary data.</text>
</comment>
<evidence type="ECO:0000313" key="3">
    <source>
        <dbReference type="Proteomes" id="UP001331761"/>
    </source>
</evidence>
<keyword evidence="3" id="KW-1185">Reference proteome</keyword>
<evidence type="ECO:0000256" key="1">
    <source>
        <dbReference type="SAM" id="SignalP"/>
    </source>
</evidence>
<name>A0AAN8FH89_TRICO</name>
<proteinExistence type="predicted"/>
<keyword evidence="1" id="KW-0732">Signal</keyword>
<feature type="chain" id="PRO_5042834785" evidence="1">
    <location>
        <begin position="16"/>
        <end position="275"/>
    </location>
</feature>
<reference evidence="2 3" key="1">
    <citation type="submission" date="2019-10" db="EMBL/GenBank/DDBJ databases">
        <title>Assembly and Annotation for the nematode Trichostrongylus colubriformis.</title>
        <authorList>
            <person name="Martin J."/>
        </authorList>
    </citation>
    <scope>NUCLEOTIDE SEQUENCE [LARGE SCALE GENOMIC DNA]</scope>
    <source>
        <strain evidence="2">G859</strain>
        <tissue evidence="2">Whole worm</tissue>
    </source>
</reference>
<accession>A0AAN8FH89</accession>
<feature type="signal peptide" evidence="1">
    <location>
        <begin position="1"/>
        <end position="15"/>
    </location>
</feature>
<dbReference type="AlphaFoldDB" id="A0AAN8FH89"/>